<feature type="compositionally biased region" description="Basic and acidic residues" evidence="1">
    <location>
        <begin position="63"/>
        <end position="93"/>
    </location>
</feature>
<dbReference type="Proteomes" id="UP001620626">
    <property type="component" value="Unassembled WGS sequence"/>
</dbReference>
<accession>A0ABD2LMM3</accession>
<gene>
    <name evidence="3" type="ORF">niasHT_006923</name>
</gene>
<keyword evidence="2" id="KW-0732">Signal</keyword>
<evidence type="ECO:0000256" key="2">
    <source>
        <dbReference type="SAM" id="SignalP"/>
    </source>
</evidence>
<feature type="signal peptide" evidence="2">
    <location>
        <begin position="1"/>
        <end position="28"/>
    </location>
</feature>
<sequence>MFCPKCSPLFAFLLIITLTVPTFQTSHGKEKGKETQKESHQNLKQNAKNILGQPRQKGIFIGERAKGTGEKEKGTVPTKSAEKRNDRTEKQKEPPFLGSPAKKLRIEMKKVITQKKERKTTEEEAARDGGNGKQKQEECQRIEEAAKAFESWAQAVPNPLTADDSEASVSSNSLGEEQMAVGPWPNPINELTDKFHQKAFYNTERSDAGASSSRALITNMVNLEEAKSEKPSPRRIAEALRKAQVPTRLMPEWLPRENQKAAKKAQEANRANYPLIGSRWASPNTLDTFQMIPSPSVHRGTNDKKQQTNNQLDSQTLQFIKLIKTQKQRSPSSQSLSENFVVGTLPMDRDFSPMLNPTIGQSSLMRRRQHLGREEKQQNESGEASTANIGETTDELVVRAIATSIRAVGKPTRQLRFGFVASGNGPFPYALDADVKSIVKLISDRKTESALKAEHLMGQMKGMANERIDKILVQIGDESSEFQAKIRTKSQKQRELSVLFFFVRLWRELGTLLVLENLDINSTEFHEQILGCLNALRAEIWKEFASSCEAAKNGKAFQWVESLNRFDDAIELTNFGILLLFTPPIVQSVEMINRPTTQNEFFNRIGPQFIVQEGTDDNYLTELEDQMAWKQLKRMGGQGNAIEKLKENFDRFADQVKQCKASMAHVKNVPTKTMIMLGVMRRIRDELNSAEFEAITARQLATERTNGLAILDKSLAILNAKIEAFNKQLRNDLGEVDKMCRKLMGGDGSGQKSE</sequence>
<evidence type="ECO:0000313" key="3">
    <source>
        <dbReference type="EMBL" id="KAL3116476.1"/>
    </source>
</evidence>
<dbReference type="AlphaFoldDB" id="A0ABD2LMM3"/>
<comment type="caution">
    <text evidence="3">The sequence shown here is derived from an EMBL/GenBank/DDBJ whole genome shotgun (WGS) entry which is preliminary data.</text>
</comment>
<feature type="compositionally biased region" description="Polar residues" evidence="1">
    <location>
        <begin position="379"/>
        <end position="390"/>
    </location>
</feature>
<feature type="region of interest" description="Disordered" evidence="1">
    <location>
        <begin position="293"/>
        <end position="313"/>
    </location>
</feature>
<organism evidence="3 4">
    <name type="scientific">Heterodera trifolii</name>
    <dbReference type="NCBI Taxonomy" id="157864"/>
    <lineage>
        <taxon>Eukaryota</taxon>
        <taxon>Metazoa</taxon>
        <taxon>Ecdysozoa</taxon>
        <taxon>Nematoda</taxon>
        <taxon>Chromadorea</taxon>
        <taxon>Rhabditida</taxon>
        <taxon>Tylenchina</taxon>
        <taxon>Tylenchomorpha</taxon>
        <taxon>Tylenchoidea</taxon>
        <taxon>Heteroderidae</taxon>
        <taxon>Heteroderinae</taxon>
        <taxon>Heterodera</taxon>
    </lineage>
</organism>
<proteinExistence type="predicted"/>
<protein>
    <recommendedName>
        <fullName evidence="5">FH2 domain-containing protein</fullName>
    </recommendedName>
</protein>
<keyword evidence="4" id="KW-1185">Reference proteome</keyword>
<feature type="region of interest" description="Disordered" evidence="1">
    <location>
        <begin position="359"/>
        <end position="390"/>
    </location>
</feature>
<evidence type="ECO:0000313" key="4">
    <source>
        <dbReference type="Proteomes" id="UP001620626"/>
    </source>
</evidence>
<feature type="region of interest" description="Disordered" evidence="1">
    <location>
        <begin position="114"/>
        <end position="140"/>
    </location>
</feature>
<dbReference type="EMBL" id="JBICBT010000358">
    <property type="protein sequence ID" value="KAL3116476.1"/>
    <property type="molecule type" value="Genomic_DNA"/>
</dbReference>
<name>A0ABD2LMM3_9BILA</name>
<reference evidence="3 4" key="1">
    <citation type="submission" date="2024-10" db="EMBL/GenBank/DDBJ databases">
        <authorList>
            <person name="Kim D."/>
        </authorList>
    </citation>
    <scope>NUCLEOTIDE SEQUENCE [LARGE SCALE GENOMIC DNA]</scope>
    <source>
        <strain evidence="3">BH-2024</strain>
    </source>
</reference>
<feature type="region of interest" description="Disordered" evidence="1">
    <location>
        <begin position="61"/>
        <end position="98"/>
    </location>
</feature>
<evidence type="ECO:0000256" key="1">
    <source>
        <dbReference type="SAM" id="MobiDB-lite"/>
    </source>
</evidence>
<feature type="chain" id="PRO_5044861032" description="FH2 domain-containing protein" evidence="2">
    <location>
        <begin position="29"/>
        <end position="754"/>
    </location>
</feature>
<evidence type="ECO:0008006" key="5">
    <source>
        <dbReference type="Google" id="ProtNLM"/>
    </source>
</evidence>